<accession>A0AAE6X850</accession>
<evidence type="ECO:0000256" key="10">
    <source>
        <dbReference type="ARBA" id="ARBA00023112"/>
    </source>
</evidence>
<evidence type="ECO:0000256" key="4">
    <source>
        <dbReference type="ARBA" id="ARBA00022448"/>
    </source>
</evidence>
<name>A0AAE6X850_9PAST</name>
<evidence type="ECO:0000256" key="7">
    <source>
        <dbReference type="ARBA" id="ARBA00022692"/>
    </source>
</evidence>
<dbReference type="EMBL" id="CP015029">
    <property type="protein sequence ID" value="QIM65606.1"/>
    <property type="molecule type" value="Genomic_DNA"/>
</dbReference>
<dbReference type="Pfam" id="PF03824">
    <property type="entry name" value="NicO"/>
    <property type="match status" value="1"/>
</dbReference>
<feature type="transmembrane region" description="Helical" evidence="13">
    <location>
        <begin position="7"/>
        <end position="25"/>
    </location>
</feature>
<evidence type="ECO:0000313" key="16">
    <source>
        <dbReference type="Proteomes" id="UP000276901"/>
    </source>
</evidence>
<feature type="transmembrane region" description="Helical" evidence="13">
    <location>
        <begin position="243"/>
        <end position="271"/>
    </location>
</feature>
<comment type="similarity">
    <text evidence="13">Belongs to the NiCoT transporter (TC 2.A.52) family.</text>
</comment>
<feature type="transmembrane region" description="Helical" evidence="13">
    <location>
        <begin position="140"/>
        <end position="157"/>
    </location>
</feature>
<proteinExistence type="inferred from homology"/>
<evidence type="ECO:0000256" key="13">
    <source>
        <dbReference type="RuleBase" id="RU362101"/>
    </source>
</evidence>
<dbReference type="GO" id="GO:0010045">
    <property type="term" value="P:response to nickel cation"/>
    <property type="evidence" value="ECO:0007669"/>
    <property type="project" value="TreeGrafter"/>
</dbReference>
<dbReference type="RefSeq" id="WP_123955864.1">
    <property type="nucleotide sequence ID" value="NZ_CP015029.1"/>
</dbReference>
<sequence>MSVKQKYAIGIAAAFGLLFALYQLYPLILFHVLEWQKSFNSQLSTALRTIHDNPQQAGASLLLISFLYGIFHAVGPGHGKFILTSYLSLEQTKLPQTLKITWLSAIVQGLVAVGLVTLLVVGLTLSRHYFNLTLKWVERGSFAVIIAFGAYWIWQAVKSHLQKKVRKRPLAIRQIRPISAMSPVTNGHTHTEHCSCGHKHLPSSQEMAQIHDWKSRWAVIFSIGLRPCTGAILVLFLSYTLDLYLWGVASALMMAIGTGLTLSLFACLVMFARNKAVQASRWYLSIQTSQQLVLILKFLLGVALISVGVILLHSSFIEISNVFLRR</sequence>
<keyword evidence="12" id="KW-0170">Cobalt</keyword>
<evidence type="ECO:0000256" key="9">
    <source>
        <dbReference type="ARBA" id="ARBA00023065"/>
    </source>
</evidence>
<keyword evidence="7 13" id="KW-0812">Transmembrane</keyword>
<dbReference type="InterPro" id="IPR051224">
    <property type="entry name" value="NiCoT_RcnA"/>
</dbReference>
<reference evidence="15 16" key="2">
    <citation type="submission" date="2018-11" db="EMBL/GenBank/DDBJ databases">
        <title>Genomic Encyclopedia of Type Strains, Phase IV (KMG-IV): sequencing the most valuable type-strain genomes for metagenomic binning, comparative biology and taxonomic classification.</title>
        <authorList>
            <person name="Goeker M."/>
        </authorList>
    </citation>
    <scope>NUCLEOTIDE SEQUENCE [LARGE SCALE GENOMIC DNA]</scope>
    <source>
        <strain evidence="15 16">DSM 25797</strain>
    </source>
</reference>
<evidence type="ECO:0000256" key="3">
    <source>
        <dbReference type="ARBA" id="ARBA00022426"/>
    </source>
</evidence>
<evidence type="ECO:0000313" key="14">
    <source>
        <dbReference type="EMBL" id="QIM65606.1"/>
    </source>
</evidence>
<gene>
    <name evidence="14" type="ORF">A4G17_09205</name>
    <name evidence="15" type="ORF">EDC49_0315</name>
</gene>
<dbReference type="AlphaFoldDB" id="A0AAE6X850"/>
<dbReference type="EMBL" id="RKQT01000001">
    <property type="protein sequence ID" value="RPE95937.1"/>
    <property type="molecule type" value="Genomic_DNA"/>
</dbReference>
<evidence type="ECO:0000256" key="2">
    <source>
        <dbReference type="ARBA" id="ARBA00004651"/>
    </source>
</evidence>
<comment type="function">
    <text evidence="1">Efflux system for nickel and cobalt.</text>
</comment>
<dbReference type="InterPro" id="IPR011541">
    <property type="entry name" value="Ni/Co_transpt_high_affinity"/>
</dbReference>
<evidence type="ECO:0000313" key="15">
    <source>
        <dbReference type="EMBL" id="RPE95937.1"/>
    </source>
</evidence>
<feature type="transmembrane region" description="Helical" evidence="13">
    <location>
        <begin position="217"/>
        <end position="237"/>
    </location>
</feature>
<feature type="transmembrane region" description="Helical" evidence="13">
    <location>
        <begin position="100"/>
        <end position="120"/>
    </location>
</feature>
<keyword evidence="8 13" id="KW-1133">Transmembrane helix</keyword>
<feature type="transmembrane region" description="Helical" evidence="13">
    <location>
        <begin position="57"/>
        <end position="79"/>
    </location>
</feature>
<evidence type="ECO:0000256" key="6">
    <source>
        <dbReference type="ARBA" id="ARBA00022596"/>
    </source>
</evidence>
<keyword evidence="6" id="KW-0533">Nickel</keyword>
<keyword evidence="9" id="KW-0406">Ion transport</keyword>
<keyword evidence="3" id="KW-0171">Cobalt transport</keyword>
<dbReference type="PANTHER" id="PTHR40659:SF1">
    <property type="entry name" value="NICKEL_COBALT EFFLUX SYSTEM RCNA"/>
    <property type="match status" value="1"/>
</dbReference>
<dbReference type="PANTHER" id="PTHR40659">
    <property type="entry name" value="NICKEL/COBALT EFFLUX SYSTEM RCNA"/>
    <property type="match status" value="1"/>
</dbReference>
<comment type="subcellular location">
    <subcellularLocation>
        <location evidence="2 13">Cell membrane</location>
        <topology evidence="2 13">Multi-pass membrane protein</topology>
    </subcellularLocation>
</comment>
<evidence type="ECO:0000313" key="17">
    <source>
        <dbReference type="Proteomes" id="UP000502287"/>
    </source>
</evidence>
<protein>
    <recommendedName>
        <fullName evidence="13">Nickel/cobalt efflux system</fullName>
    </recommendedName>
</protein>
<dbReference type="GO" id="GO:0015099">
    <property type="term" value="F:nickel cation transmembrane transporter activity"/>
    <property type="evidence" value="ECO:0007669"/>
    <property type="project" value="UniProtKB-UniRule"/>
</dbReference>
<dbReference type="GO" id="GO:0006824">
    <property type="term" value="P:cobalt ion transport"/>
    <property type="evidence" value="ECO:0007669"/>
    <property type="project" value="UniProtKB-KW"/>
</dbReference>
<evidence type="ECO:0000256" key="11">
    <source>
        <dbReference type="ARBA" id="ARBA00023136"/>
    </source>
</evidence>
<reference evidence="14 17" key="1">
    <citation type="submission" date="2016-03" db="EMBL/GenBank/DDBJ databases">
        <authorList>
            <person name="Hansen M.J."/>
            <person name="Bojesen A.M."/>
            <person name="Planet P."/>
        </authorList>
    </citation>
    <scope>NUCLEOTIDE SEQUENCE [LARGE SCALE GENOMIC DNA]</scope>
    <source>
        <strain evidence="14 17">HPA 21</strain>
    </source>
</reference>
<keyword evidence="10" id="KW-0921">Nickel transport</keyword>
<dbReference type="GO" id="GO:0046583">
    <property type="term" value="F:monoatomic cation efflux transmembrane transporter activity"/>
    <property type="evidence" value="ECO:0007669"/>
    <property type="project" value="TreeGrafter"/>
</dbReference>
<keyword evidence="5" id="KW-1003">Cell membrane</keyword>
<feature type="transmembrane region" description="Helical" evidence="13">
    <location>
        <begin position="292"/>
        <end position="316"/>
    </location>
</feature>
<keyword evidence="4 13" id="KW-0813">Transport</keyword>
<dbReference type="Proteomes" id="UP000502287">
    <property type="component" value="Chromosome"/>
</dbReference>
<organism evidence="14 17">
    <name type="scientific">Frederiksenia canicola</name>
    <dbReference type="NCBI Taxonomy" id="123824"/>
    <lineage>
        <taxon>Bacteria</taxon>
        <taxon>Pseudomonadati</taxon>
        <taxon>Pseudomonadota</taxon>
        <taxon>Gammaproteobacteria</taxon>
        <taxon>Pasteurellales</taxon>
        <taxon>Pasteurellaceae</taxon>
        <taxon>Frederiksenia</taxon>
    </lineage>
</organism>
<evidence type="ECO:0000256" key="8">
    <source>
        <dbReference type="ARBA" id="ARBA00022989"/>
    </source>
</evidence>
<keyword evidence="16" id="KW-1185">Reference proteome</keyword>
<dbReference type="GO" id="GO:0005886">
    <property type="term" value="C:plasma membrane"/>
    <property type="evidence" value="ECO:0007669"/>
    <property type="project" value="UniProtKB-SubCell"/>
</dbReference>
<dbReference type="GO" id="GO:0032025">
    <property type="term" value="P:response to cobalt ion"/>
    <property type="evidence" value="ECO:0007669"/>
    <property type="project" value="TreeGrafter"/>
</dbReference>
<keyword evidence="11 13" id="KW-0472">Membrane</keyword>
<evidence type="ECO:0000256" key="5">
    <source>
        <dbReference type="ARBA" id="ARBA00022475"/>
    </source>
</evidence>
<evidence type="ECO:0000256" key="12">
    <source>
        <dbReference type="ARBA" id="ARBA00023285"/>
    </source>
</evidence>
<dbReference type="Proteomes" id="UP000276901">
    <property type="component" value="Unassembled WGS sequence"/>
</dbReference>
<evidence type="ECO:0000256" key="1">
    <source>
        <dbReference type="ARBA" id="ARBA00002510"/>
    </source>
</evidence>
<dbReference type="KEGG" id="fcl:A4G17_09205"/>